<evidence type="ECO:0000313" key="1">
    <source>
        <dbReference type="EMBL" id="KAF2789468.1"/>
    </source>
</evidence>
<name>A0A6A6WZU7_9PLEO</name>
<organism evidence="1 2">
    <name type="scientific">Melanomma pulvis-pyrius CBS 109.77</name>
    <dbReference type="NCBI Taxonomy" id="1314802"/>
    <lineage>
        <taxon>Eukaryota</taxon>
        <taxon>Fungi</taxon>
        <taxon>Dikarya</taxon>
        <taxon>Ascomycota</taxon>
        <taxon>Pezizomycotina</taxon>
        <taxon>Dothideomycetes</taxon>
        <taxon>Pleosporomycetidae</taxon>
        <taxon>Pleosporales</taxon>
        <taxon>Melanommataceae</taxon>
        <taxon>Melanomma</taxon>
    </lineage>
</organism>
<proteinExistence type="predicted"/>
<evidence type="ECO:0000313" key="2">
    <source>
        <dbReference type="Proteomes" id="UP000799757"/>
    </source>
</evidence>
<dbReference type="AlphaFoldDB" id="A0A6A6WZU7"/>
<protein>
    <submittedName>
        <fullName evidence="1">Uncharacterized protein</fullName>
    </submittedName>
</protein>
<gene>
    <name evidence="1" type="ORF">K505DRAFT_341243</name>
</gene>
<keyword evidence="2" id="KW-1185">Reference proteome</keyword>
<dbReference type="Proteomes" id="UP000799757">
    <property type="component" value="Unassembled WGS sequence"/>
</dbReference>
<sequence>MSASLGDRTPAEQDFFAKFHEADPKYFSVVKHVEALIDPWANVQIYCLDTAQRTSFSTLEDFIGRIGLRRRGRHVCHRQNHPRFPRASTIELQANGYGAVRFKSKCTKEYFISYLKSGTVPPQNVVCPSEQLNPVLE</sequence>
<reference evidence="1" key="1">
    <citation type="journal article" date="2020" name="Stud. Mycol.">
        <title>101 Dothideomycetes genomes: a test case for predicting lifestyles and emergence of pathogens.</title>
        <authorList>
            <person name="Haridas S."/>
            <person name="Albert R."/>
            <person name="Binder M."/>
            <person name="Bloem J."/>
            <person name="Labutti K."/>
            <person name="Salamov A."/>
            <person name="Andreopoulos B."/>
            <person name="Baker S."/>
            <person name="Barry K."/>
            <person name="Bills G."/>
            <person name="Bluhm B."/>
            <person name="Cannon C."/>
            <person name="Castanera R."/>
            <person name="Culley D."/>
            <person name="Daum C."/>
            <person name="Ezra D."/>
            <person name="Gonzalez J."/>
            <person name="Henrissat B."/>
            <person name="Kuo A."/>
            <person name="Liang C."/>
            <person name="Lipzen A."/>
            <person name="Lutzoni F."/>
            <person name="Magnuson J."/>
            <person name="Mondo S."/>
            <person name="Nolan M."/>
            <person name="Ohm R."/>
            <person name="Pangilinan J."/>
            <person name="Park H.-J."/>
            <person name="Ramirez L."/>
            <person name="Alfaro M."/>
            <person name="Sun H."/>
            <person name="Tritt A."/>
            <person name="Yoshinaga Y."/>
            <person name="Zwiers L.-H."/>
            <person name="Turgeon B."/>
            <person name="Goodwin S."/>
            <person name="Spatafora J."/>
            <person name="Crous P."/>
            <person name="Grigoriev I."/>
        </authorList>
    </citation>
    <scope>NUCLEOTIDE SEQUENCE</scope>
    <source>
        <strain evidence="1">CBS 109.77</strain>
    </source>
</reference>
<dbReference type="EMBL" id="MU002135">
    <property type="protein sequence ID" value="KAF2789468.1"/>
    <property type="molecule type" value="Genomic_DNA"/>
</dbReference>
<accession>A0A6A6WZU7</accession>